<organism evidence="8 9">
    <name type="scientific">Betta splendens</name>
    <name type="common">Siamese fighting fish</name>
    <dbReference type="NCBI Taxonomy" id="158456"/>
    <lineage>
        <taxon>Eukaryota</taxon>
        <taxon>Metazoa</taxon>
        <taxon>Chordata</taxon>
        <taxon>Craniata</taxon>
        <taxon>Vertebrata</taxon>
        <taxon>Euteleostomi</taxon>
        <taxon>Actinopterygii</taxon>
        <taxon>Neopterygii</taxon>
        <taxon>Teleostei</taxon>
        <taxon>Neoteleostei</taxon>
        <taxon>Acanthomorphata</taxon>
        <taxon>Anabantaria</taxon>
        <taxon>Anabantiformes</taxon>
        <taxon>Anabantoidei</taxon>
        <taxon>Osphronemidae</taxon>
        <taxon>Betta</taxon>
    </lineage>
</organism>
<evidence type="ECO:0000313" key="12">
    <source>
        <dbReference type="RefSeq" id="XP_055367939.1"/>
    </source>
</evidence>
<feature type="compositionally biased region" description="Polar residues" evidence="6">
    <location>
        <begin position="591"/>
        <end position="612"/>
    </location>
</feature>
<dbReference type="Proteomes" id="UP000515150">
    <property type="component" value="Chromosome 1"/>
</dbReference>
<feature type="region of interest" description="Disordered" evidence="6">
    <location>
        <begin position="1277"/>
        <end position="1338"/>
    </location>
</feature>
<evidence type="ECO:0000256" key="2">
    <source>
        <dbReference type="ARBA" id="ARBA00022723"/>
    </source>
</evidence>
<dbReference type="Gene3D" id="3.30.70.330">
    <property type="match status" value="2"/>
</dbReference>
<feature type="compositionally biased region" description="Polar residues" evidence="6">
    <location>
        <begin position="102"/>
        <end position="123"/>
    </location>
</feature>
<dbReference type="RefSeq" id="XP_028982699.1">
    <property type="nucleotide sequence ID" value="XM_029126866.3"/>
</dbReference>
<feature type="compositionally biased region" description="Polar residues" evidence="6">
    <location>
        <begin position="25"/>
        <end position="38"/>
    </location>
</feature>
<feature type="region of interest" description="Disordered" evidence="6">
    <location>
        <begin position="1123"/>
        <end position="1263"/>
    </location>
</feature>
<dbReference type="RefSeq" id="XP_028982780.1">
    <property type="nucleotide sequence ID" value="XM_029126947.3"/>
</dbReference>
<feature type="region of interest" description="Disordered" evidence="6">
    <location>
        <begin position="1406"/>
        <end position="1438"/>
    </location>
</feature>
<gene>
    <name evidence="9 10 11 12" type="primary">LOC114870831</name>
</gene>
<keyword evidence="3" id="KW-0863">Zinc-finger</keyword>
<evidence type="ECO:0000256" key="6">
    <source>
        <dbReference type="SAM" id="MobiDB-lite"/>
    </source>
</evidence>
<dbReference type="InterPro" id="IPR036236">
    <property type="entry name" value="Znf_C2H2_sf"/>
</dbReference>
<feature type="compositionally biased region" description="Basic and acidic residues" evidence="6">
    <location>
        <begin position="373"/>
        <end position="398"/>
    </location>
</feature>
<dbReference type="PROSITE" id="PS50171">
    <property type="entry name" value="ZF_MATRIN"/>
    <property type="match status" value="1"/>
</dbReference>
<evidence type="ECO:0000256" key="1">
    <source>
        <dbReference type="ARBA" id="ARBA00004123"/>
    </source>
</evidence>
<feature type="compositionally biased region" description="Basic and acidic residues" evidence="6">
    <location>
        <begin position="1000"/>
        <end position="1011"/>
    </location>
</feature>
<feature type="compositionally biased region" description="Low complexity" evidence="6">
    <location>
        <begin position="399"/>
        <end position="408"/>
    </location>
</feature>
<feature type="compositionally biased region" description="Polar residues" evidence="6">
    <location>
        <begin position="735"/>
        <end position="746"/>
    </location>
</feature>
<dbReference type="GO" id="GO:0005634">
    <property type="term" value="C:nucleus"/>
    <property type="evidence" value="ECO:0007669"/>
    <property type="project" value="UniProtKB-SubCell"/>
</dbReference>
<proteinExistence type="predicted"/>
<dbReference type="RefSeq" id="XP_055367937.1">
    <property type="nucleotide sequence ID" value="XM_055511962.1"/>
</dbReference>
<name>A0A6P7KQF3_BETSP</name>
<keyword evidence="2" id="KW-0479">Metal-binding</keyword>
<dbReference type="KEGG" id="bspl:114870831"/>
<reference evidence="9 10" key="1">
    <citation type="submission" date="2025-04" db="UniProtKB">
        <authorList>
            <consortium name="RefSeq"/>
        </authorList>
    </citation>
    <scope>IDENTIFICATION</scope>
</reference>
<dbReference type="GeneID" id="114870831"/>
<dbReference type="InterPro" id="IPR000690">
    <property type="entry name" value="Matrin/U1-C_Znf_C2H2"/>
</dbReference>
<feature type="compositionally biased region" description="Basic and acidic residues" evidence="6">
    <location>
        <begin position="1320"/>
        <end position="1334"/>
    </location>
</feature>
<feature type="region of interest" description="Disordered" evidence="6">
    <location>
        <begin position="968"/>
        <end position="1020"/>
    </location>
</feature>
<dbReference type="OrthoDB" id="10072641at2759"/>
<evidence type="ECO:0000256" key="3">
    <source>
        <dbReference type="ARBA" id="ARBA00022771"/>
    </source>
</evidence>
<comment type="subcellular location">
    <subcellularLocation>
        <location evidence="1">Nucleus</location>
    </subcellularLocation>
</comment>
<keyword evidence="8" id="KW-1185">Reference proteome</keyword>
<dbReference type="PANTHER" id="PTHR15592">
    <property type="entry name" value="MATRIN 3/NUCLEAR PROTEIN 220-RELATED"/>
    <property type="match status" value="1"/>
</dbReference>
<dbReference type="InterPro" id="IPR003604">
    <property type="entry name" value="Matrin/U1-like-C_Znf_C2H2"/>
</dbReference>
<keyword evidence="5" id="KW-0539">Nucleus</keyword>
<feature type="compositionally biased region" description="Basic and acidic residues" evidence="6">
    <location>
        <begin position="1131"/>
        <end position="1225"/>
    </location>
</feature>
<evidence type="ECO:0000313" key="8">
    <source>
        <dbReference type="Proteomes" id="UP000515150"/>
    </source>
</evidence>
<feature type="compositionally biased region" description="Basic and acidic residues" evidence="6">
    <location>
        <begin position="976"/>
        <end position="990"/>
    </location>
</feature>
<feature type="region of interest" description="Disordered" evidence="6">
    <location>
        <begin position="470"/>
        <end position="639"/>
    </location>
</feature>
<feature type="compositionally biased region" description="Polar residues" evidence="6">
    <location>
        <begin position="78"/>
        <end position="95"/>
    </location>
</feature>
<feature type="region of interest" description="Disordered" evidence="6">
    <location>
        <begin position="318"/>
        <end position="420"/>
    </location>
</feature>
<feature type="compositionally biased region" description="Polar residues" evidence="6">
    <location>
        <begin position="1"/>
        <end position="18"/>
    </location>
</feature>
<sequence length="1515" mass="167050">MYHHQSQQQGPQPFSNGSRPPHQPPANQHQSRTPSDMLSQVIGFQFPRPTQLPDELESALAIRGARDMDHRLIDHRNQQNQHHNLDSSSGISQPGSYGANPVTVSSDNKPTHQQGADWSSYQPPNKLFVSPAASASQQSQQQPQSSHTGLNLPNWTSPANSSPLSQSCHSSGARGGGEGQGLYTPESAGSILASFGLSNEDLEVLSHYPDDQLTPDTLPFILRDIQINKSGNLKAVASTSASFSPGIRDIRLPTSHCLPLTHLQSVEVPSLLTVTQTAGKVIDYGHASRANNESSTRETFKREPLSSERTIKIYPSSLSSSTAKVDKAERQQVHLEHTEPSKHGDKDYRRTSSDHCKSRRSPGRDFPPSSKARNLDQDYRQERLKPRPLSEIRSEDSSRQSLSSSSDSKPVNKSKRFPSPTMVTDFSAMLPKVYPHTCTLCHTQSDEEKDWVAHVNTVGHTAACRDLRNRYPTWKPNLPSRSGRYVSRTLWDPRDGSPSQSVSRSRSPSPSSSKHRGDSLRPHGRSYSPHSYARPHYPEYHYSGTRSPPDLHQTSSLYRDHHPEKRNREPTGNSSRRAVKRPHDAAVRCPTKTNKQQSLPKQGPAQPSTKVVKSTTKPGPKSTKCPPARKKKRTVSPPAQDWSVADRLVYLTGIPNDALEQEVTDLVGAFGKINNVLLMPGSGEESLESEGQKASVCMVKAKDAEALATSTSLSIRGQQITASVAKKPEGGHCSDGNNSNLLQRQKSGPGEDSGGEADQKTVDEKGMVLITGLPESGWSVSDIISIVESSGTPSDIVMAAQIGKVLVSVPDIETAQELVKVNTFKPAKVKDQEVTMIQVKQRIGFSTPVALYNTLMRSVDTEESPAPVIWSSLLVINNVPDSLSASSEVQKLVRRFGTVIKTLVLNNMVICEMATATMALSVYKRFQTFPCIIQNNPLFFSRKPDAKAQTKVIAAYAKSYVGTSISSKGSQTGAVLDKEEAAHEEKHNSQLEEMGEDDNNDKREGTVKNRDMTTSSKNEGKDIELTKGVCNCANSDAILGGSVDVDIKDMATVQNAVETSEENKDISASEVTHVTVAGEETEPRASNGDAASGETVAPEIHKQVTQEMVNVLLMECRTRFGSQPSSIAVSCREENEREIQGEKELHEKATEESKEQAKKHPEEEKKPDKEKKAKQARKEKVRERERREKERRPSEKEERAKRERDERMREWERRDRERWERKRAYGEGLPGSKSSVESPRKSSWRDDHNNRPEAEIQMDEEEEFPFNMSDFVTVDEVGDVTDIPSPVHLETIEKGGEALTSEPETVEDTPTKTLLEAPAETDKQVSERETHVAPESKTTCQTAALGSHTEHLFLNALTILGQPPEAAAEDSDSTEKGAPAAGTGPPLQISDKEGNSVSNSLVEEEMVVSNKTGEKTQDDDTEEMASSAATGNQEQFKDQTDIGDKCERMSMSADDILPPFDPSSPVGMEVLVPKTGFFCKACNRFFSGNKEAEINHCKTFKHYENLKKYMKTPQT</sequence>
<evidence type="ECO:0000313" key="9">
    <source>
        <dbReference type="RefSeq" id="XP_028982699.1"/>
    </source>
</evidence>
<feature type="compositionally biased region" description="Basic and acidic residues" evidence="6">
    <location>
        <begin position="1238"/>
        <end position="1254"/>
    </location>
</feature>
<evidence type="ECO:0000256" key="4">
    <source>
        <dbReference type="ARBA" id="ARBA00022833"/>
    </source>
</evidence>
<feature type="compositionally biased region" description="Basic and acidic residues" evidence="6">
    <location>
        <begin position="558"/>
        <end position="569"/>
    </location>
</feature>
<feature type="domain" description="Matrin-type" evidence="7">
    <location>
        <begin position="1477"/>
        <end position="1508"/>
    </location>
</feature>
<dbReference type="InterPro" id="IPR035979">
    <property type="entry name" value="RBD_domain_sf"/>
</dbReference>
<feature type="region of interest" description="Disordered" evidence="6">
    <location>
        <begin position="1076"/>
        <end position="1095"/>
    </location>
</feature>
<evidence type="ECO:0000256" key="5">
    <source>
        <dbReference type="ARBA" id="ARBA00023242"/>
    </source>
</evidence>
<feature type="region of interest" description="Disordered" evidence="6">
    <location>
        <begin position="78"/>
        <end position="185"/>
    </location>
</feature>
<keyword evidence="4" id="KW-0862">Zinc</keyword>
<accession>A0A6P7KQF3</accession>
<feature type="region of interest" description="Disordered" evidence="6">
    <location>
        <begin position="1365"/>
        <end position="1394"/>
    </location>
</feature>
<dbReference type="SUPFAM" id="SSF54928">
    <property type="entry name" value="RNA-binding domain, RBD"/>
    <property type="match status" value="1"/>
</dbReference>
<dbReference type="RefSeq" id="XP_055367939.1">
    <property type="nucleotide sequence ID" value="XM_055511964.1"/>
</dbReference>
<evidence type="ECO:0000313" key="10">
    <source>
        <dbReference type="RefSeq" id="XP_028982780.1"/>
    </source>
</evidence>
<dbReference type="InterPro" id="IPR012677">
    <property type="entry name" value="Nucleotide-bd_a/b_plait_sf"/>
</dbReference>
<feature type="compositionally biased region" description="Low complexity" evidence="6">
    <location>
        <begin position="130"/>
        <end position="146"/>
    </location>
</feature>
<evidence type="ECO:0000259" key="7">
    <source>
        <dbReference type="PROSITE" id="PS50171"/>
    </source>
</evidence>
<feature type="region of interest" description="Disordered" evidence="6">
    <location>
        <begin position="724"/>
        <end position="763"/>
    </location>
</feature>
<feature type="compositionally biased region" description="Low complexity" evidence="6">
    <location>
        <begin position="497"/>
        <end position="512"/>
    </location>
</feature>
<dbReference type="GO" id="GO:0003676">
    <property type="term" value="F:nucleic acid binding"/>
    <property type="evidence" value="ECO:0007669"/>
    <property type="project" value="InterPro"/>
</dbReference>
<dbReference type="GO" id="GO:0008270">
    <property type="term" value="F:zinc ion binding"/>
    <property type="evidence" value="ECO:0007669"/>
    <property type="project" value="UniProtKB-KW"/>
</dbReference>
<dbReference type="SMART" id="SM00451">
    <property type="entry name" value="ZnF_U1"/>
    <property type="match status" value="2"/>
</dbReference>
<feature type="compositionally biased region" description="Polar residues" evidence="6">
    <location>
        <begin position="147"/>
        <end position="170"/>
    </location>
</feature>
<dbReference type="SUPFAM" id="SSF57667">
    <property type="entry name" value="beta-beta-alpha zinc fingers"/>
    <property type="match status" value="1"/>
</dbReference>
<feature type="region of interest" description="Disordered" evidence="6">
    <location>
        <begin position="1"/>
        <end position="52"/>
    </location>
</feature>
<feature type="compositionally biased region" description="Basic and acidic residues" evidence="6">
    <location>
        <begin position="324"/>
        <end position="356"/>
    </location>
</feature>
<feature type="compositionally biased region" description="Low complexity" evidence="6">
    <location>
        <begin position="613"/>
        <end position="626"/>
    </location>
</feature>
<evidence type="ECO:0000313" key="11">
    <source>
        <dbReference type="RefSeq" id="XP_055367937.1"/>
    </source>
</evidence>
<protein>
    <submittedName>
        <fullName evidence="9 10">Zinc finger protein 638-like isoform X1</fullName>
    </submittedName>
</protein>